<evidence type="ECO:0000313" key="2">
    <source>
        <dbReference type="Proteomes" id="UP001186974"/>
    </source>
</evidence>
<gene>
    <name evidence="1" type="ORF">LTS18_013859</name>
</gene>
<dbReference type="EMBL" id="JAWDJW010006768">
    <property type="protein sequence ID" value="KAK3063647.1"/>
    <property type="molecule type" value="Genomic_DNA"/>
</dbReference>
<comment type="caution">
    <text evidence="1">The sequence shown here is derived from an EMBL/GenBank/DDBJ whole genome shotgun (WGS) entry which is preliminary data.</text>
</comment>
<sequence>MSGGVTYVSPSAGTLSVSTLGSPANGDIDGQWPRTLSISDMSSNSTTFVYSPSAATSFPAQQRPGSWLQLCLRCFCFSFFGSDAQSSDGGLLPEQRTIDSERSSDTQHLRGPSHQTDSVYSVNTNYIGNDYSTSSATREEEATRWHGDDTPPWNTCDPYDGAKPRKAVRDYERDFAGRDEEISRLSGSKEEEPGGTSRS</sequence>
<dbReference type="Proteomes" id="UP001186974">
    <property type="component" value="Unassembled WGS sequence"/>
</dbReference>
<protein>
    <submittedName>
        <fullName evidence="1">Uncharacterized protein</fullName>
    </submittedName>
</protein>
<organism evidence="1 2">
    <name type="scientific">Coniosporium uncinatum</name>
    <dbReference type="NCBI Taxonomy" id="93489"/>
    <lineage>
        <taxon>Eukaryota</taxon>
        <taxon>Fungi</taxon>
        <taxon>Dikarya</taxon>
        <taxon>Ascomycota</taxon>
        <taxon>Pezizomycotina</taxon>
        <taxon>Dothideomycetes</taxon>
        <taxon>Dothideomycetes incertae sedis</taxon>
        <taxon>Coniosporium</taxon>
    </lineage>
</organism>
<reference evidence="1" key="1">
    <citation type="submission" date="2024-09" db="EMBL/GenBank/DDBJ databases">
        <title>Black Yeasts Isolated from many extreme environments.</title>
        <authorList>
            <person name="Coleine C."/>
            <person name="Stajich J.E."/>
            <person name="Selbmann L."/>
        </authorList>
    </citation>
    <scope>NUCLEOTIDE SEQUENCE</scope>
    <source>
        <strain evidence="1">CCFEE 5737</strain>
    </source>
</reference>
<accession>A0ACC3D8X5</accession>
<keyword evidence="2" id="KW-1185">Reference proteome</keyword>
<evidence type="ECO:0000313" key="1">
    <source>
        <dbReference type="EMBL" id="KAK3063647.1"/>
    </source>
</evidence>
<name>A0ACC3D8X5_9PEZI</name>
<proteinExistence type="predicted"/>